<comment type="caution">
    <text evidence="1">The sequence shown here is derived from an EMBL/GenBank/DDBJ whole genome shotgun (WGS) entry which is preliminary data.</text>
</comment>
<name>A0A6V8L8S4_9ACTN</name>
<dbReference type="EMBL" id="BLPG01000001">
    <property type="protein sequence ID" value="GFJ93642.1"/>
    <property type="molecule type" value="Genomic_DNA"/>
</dbReference>
<evidence type="ECO:0000313" key="1">
    <source>
        <dbReference type="EMBL" id="GFJ93642.1"/>
    </source>
</evidence>
<evidence type="ECO:0000313" key="2">
    <source>
        <dbReference type="Proteomes" id="UP000482960"/>
    </source>
</evidence>
<reference evidence="1 2" key="2">
    <citation type="submission" date="2020-03" db="EMBL/GenBank/DDBJ databases">
        <authorList>
            <person name="Ichikawa N."/>
            <person name="Kimura A."/>
            <person name="Kitahashi Y."/>
            <person name="Uohara A."/>
        </authorList>
    </citation>
    <scope>NUCLEOTIDE SEQUENCE [LARGE SCALE GENOMIC DNA]</scope>
    <source>
        <strain evidence="1 2">NBRC 108638</strain>
    </source>
</reference>
<proteinExistence type="predicted"/>
<dbReference type="AlphaFoldDB" id="A0A6V8L8S4"/>
<dbReference type="Pfam" id="PF19142">
    <property type="entry name" value="DUF5825"/>
    <property type="match status" value="1"/>
</dbReference>
<sequence>MSQVKVDAPIALGAEPRSTASFVAFLRDSATNLISVEWHGTITGALDPTLLHHLQPPTQLEAASEQTLTQWRTRYRYGTCHYRRGPGFVMLKDIRSASSAARYLLDDPLLIATFLRCQTPTTRSSLNHRQRHAVDLLHTARLLLRMDDLLIGLPTRMLRWPIPYTAV</sequence>
<keyword evidence="2" id="KW-1185">Reference proteome</keyword>
<reference evidence="1 2" key="1">
    <citation type="submission" date="2020-03" db="EMBL/GenBank/DDBJ databases">
        <title>Whole genome shotgun sequence of Phytohabitans rumicis NBRC 108638.</title>
        <authorList>
            <person name="Komaki H."/>
            <person name="Tamura T."/>
        </authorList>
    </citation>
    <scope>NUCLEOTIDE SEQUENCE [LARGE SCALE GENOMIC DNA]</scope>
    <source>
        <strain evidence="1 2">NBRC 108638</strain>
    </source>
</reference>
<dbReference type="RefSeq" id="WP_173080348.1">
    <property type="nucleotide sequence ID" value="NZ_BAABJB010000001.1"/>
</dbReference>
<protein>
    <submittedName>
        <fullName evidence="1">Uncharacterized protein</fullName>
    </submittedName>
</protein>
<dbReference type="Proteomes" id="UP000482960">
    <property type="component" value="Unassembled WGS sequence"/>
</dbReference>
<dbReference type="InterPro" id="IPR043863">
    <property type="entry name" value="DUF5825"/>
</dbReference>
<gene>
    <name evidence="1" type="ORF">Prum_072840</name>
</gene>
<accession>A0A6V8L8S4</accession>
<organism evidence="1 2">
    <name type="scientific">Phytohabitans rumicis</name>
    <dbReference type="NCBI Taxonomy" id="1076125"/>
    <lineage>
        <taxon>Bacteria</taxon>
        <taxon>Bacillati</taxon>
        <taxon>Actinomycetota</taxon>
        <taxon>Actinomycetes</taxon>
        <taxon>Micromonosporales</taxon>
        <taxon>Micromonosporaceae</taxon>
    </lineage>
</organism>